<keyword evidence="1" id="KW-0732">Signal</keyword>
<evidence type="ECO:0000256" key="3">
    <source>
        <dbReference type="ARBA" id="ARBA00022837"/>
    </source>
</evidence>
<dbReference type="InterPro" id="IPR038081">
    <property type="entry name" value="CalX-like_sf"/>
</dbReference>
<dbReference type="InterPro" id="IPR003644">
    <property type="entry name" value="Calx_beta"/>
</dbReference>
<feature type="domain" description="Calx-beta" evidence="5">
    <location>
        <begin position="132"/>
        <end position="229"/>
    </location>
</feature>
<dbReference type="PANTHER" id="PTHR11878:SF65">
    <property type="entry name" value="NA_CA-EXCHANGE PROTEIN, ISOFORM G"/>
    <property type="match status" value="1"/>
</dbReference>
<dbReference type="PANTHER" id="PTHR11878">
    <property type="entry name" value="SODIUM/CALCIUM EXCHANGER"/>
    <property type="match status" value="1"/>
</dbReference>
<feature type="domain" description="Calx-beta" evidence="5">
    <location>
        <begin position="460"/>
        <end position="558"/>
    </location>
</feature>
<evidence type="ECO:0000256" key="4">
    <source>
        <dbReference type="ARBA" id="ARBA00023065"/>
    </source>
</evidence>
<keyword evidence="2" id="KW-0677">Repeat</keyword>
<feature type="domain" description="Calx-beta" evidence="5">
    <location>
        <begin position="241"/>
        <end position="341"/>
    </location>
</feature>
<dbReference type="Pfam" id="PF03160">
    <property type="entry name" value="Calx-beta"/>
    <property type="match status" value="4"/>
</dbReference>
<name>A0ABS1D7M4_9PROT</name>
<proteinExistence type="predicted"/>
<keyword evidence="4" id="KW-0406">Ion transport</keyword>
<evidence type="ECO:0000313" key="7">
    <source>
        <dbReference type="Proteomes" id="UP001296873"/>
    </source>
</evidence>
<dbReference type="EMBL" id="NRRL01000001">
    <property type="protein sequence ID" value="MBK1666421.1"/>
    <property type="molecule type" value="Genomic_DNA"/>
</dbReference>
<evidence type="ECO:0000256" key="2">
    <source>
        <dbReference type="ARBA" id="ARBA00022737"/>
    </source>
</evidence>
<feature type="non-terminal residue" evidence="6">
    <location>
        <position position="1"/>
    </location>
</feature>
<evidence type="ECO:0000313" key="6">
    <source>
        <dbReference type="EMBL" id="MBK1666421.1"/>
    </source>
</evidence>
<dbReference type="SMART" id="SM00237">
    <property type="entry name" value="Calx_beta"/>
    <property type="match status" value="5"/>
</dbReference>
<feature type="domain" description="Calx-beta" evidence="5">
    <location>
        <begin position="353"/>
        <end position="448"/>
    </location>
</feature>
<protein>
    <recommendedName>
        <fullName evidence="5">Calx-beta domain-containing protein</fullName>
    </recommendedName>
</protein>
<organism evidence="6 7">
    <name type="scientific">Rhodovibrio sodomensis</name>
    <dbReference type="NCBI Taxonomy" id="1088"/>
    <lineage>
        <taxon>Bacteria</taxon>
        <taxon>Pseudomonadati</taxon>
        <taxon>Pseudomonadota</taxon>
        <taxon>Alphaproteobacteria</taxon>
        <taxon>Rhodospirillales</taxon>
        <taxon>Rhodovibrionaceae</taxon>
        <taxon>Rhodovibrio</taxon>
    </lineage>
</organism>
<evidence type="ECO:0000256" key="1">
    <source>
        <dbReference type="ARBA" id="ARBA00022729"/>
    </source>
</evidence>
<gene>
    <name evidence="6" type="ORF">CKO28_00005</name>
</gene>
<dbReference type="Gene3D" id="2.60.40.2030">
    <property type="match status" value="5"/>
</dbReference>
<sequence>TGDSIRHLFNTVENQAVGPAGEVAESGKAQVRIAGATASEDAGSVTLAVTLNRASEYRLSVGYRTQGVSGGDAAAAGSDYSAASGTLVFAPGETSQQITVPVLDDNTYERDERFAVELHAASNFLDIATGAAGVTITEDDAQPTLTMADVNAGETAATVGFTAELDRPSKFQIAFGYTTAAGSAEAGADYTSASGTVAIAPGDTSAGISVQLSDDSWHEGDETFHLDLSDESEVALGTTRATATLADDETAPLLSASNGGVTNPVGVEGDTLTFVVSMTPAKEAPVTVSYATQQDTADGGDYTPASGTATFQPGDTEVSIPVVTTDDNRDEPTQAFRLLLSGASGAGLADANAIGTIQDNDATPTLTVNNASISEGGTLSFPVSLSGVSERSVSVAFATAHVSTENGDYAGRSSTLTFTPGQTSGAITVATSDDNTYEGNEALRLDLSGVQHASLARTSATGTILEDDPKPSFRVENAPNRYENQGAAYFPVTLNRTAEANVCARLSTQNGSAANGSDYYGRDTTLCFSPGQTSKTFQVNFRNDGSHEGNQYFYLKATNLSGNATMGRSRGSTYILNDDPNYSSCGATTVYWGGWCRDYISGGSHGSTRTVVDPLRNSRKSDYYGGGSCVCNDGSWSCGGACNRWID</sequence>
<reference evidence="6 7" key="1">
    <citation type="journal article" date="2020" name="Microorganisms">
        <title>Osmotic Adaptation and Compatible Solute Biosynthesis of Phototrophic Bacteria as Revealed from Genome Analyses.</title>
        <authorList>
            <person name="Imhoff J.F."/>
            <person name="Rahn T."/>
            <person name="Kunzel S."/>
            <person name="Keller A."/>
            <person name="Neulinger S.C."/>
        </authorList>
    </citation>
    <scope>NUCLEOTIDE SEQUENCE [LARGE SCALE GENOMIC DNA]</scope>
    <source>
        <strain evidence="6 7">DSM 9895</strain>
    </source>
</reference>
<keyword evidence="3" id="KW-0106">Calcium</keyword>
<evidence type="ECO:0000259" key="5">
    <source>
        <dbReference type="SMART" id="SM00237"/>
    </source>
</evidence>
<feature type="domain" description="Calx-beta" evidence="5">
    <location>
        <begin position="16"/>
        <end position="119"/>
    </location>
</feature>
<comment type="caution">
    <text evidence="6">The sequence shown here is derived from an EMBL/GenBank/DDBJ whole genome shotgun (WGS) entry which is preliminary data.</text>
</comment>
<dbReference type="InterPro" id="IPR051171">
    <property type="entry name" value="CaCA"/>
</dbReference>
<accession>A0ABS1D7M4</accession>
<dbReference type="SUPFAM" id="SSF141072">
    <property type="entry name" value="CalX-like"/>
    <property type="match status" value="5"/>
</dbReference>
<dbReference type="RefSeq" id="WP_274610873.1">
    <property type="nucleotide sequence ID" value="NZ_NRRL01000001.1"/>
</dbReference>
<keyword evidence="4" id="KW-0813">Transport</keyword>
<keyword evidence="7" id="KW-1185">Reference proteome</keyword>
<dbReference type="Proteomes" id="UP001296873">
    <property type="component" value="Unassembled WGS sequence"/>
</dbReference>